<dbReference type="InterPro" id="IPR038263">
    <property type="entry name" value="Lytic_exo_TRD_sf"/>
</dbReference>
<dbReference type="InterPro" id="IPR002053">
    <property type="entry name" value="Glyco_hydro_25"/>
</dbReference>
<evidence type="ECO:0000313" key="5">
    <source>
        <dbReference type="EMBL" id="CAK1251311.1"/>
    </source>
</evidence>
<dbReference type="RefSeq" id="WP_338348564.1">
    <property type="nucleotide sequence ID" value="NZ_CAUZMB010000009.1"/>
</dbReference>
<feature type="domain" description="Lytic exoenzyme target recognition" evidence="4">
    <location>
        <begin position="242"/>
        <end position="291"/>
    </location>
</feature>
<keyword evidence="6" id="KW-1185">Reference proteome</keyword>
<keyword evidence="3" id="KW-0326">Glycosidase</keyword>
<dbReference type="PANTHER" id="PTHR34135:SF2">
    <property type="entry name" value="LYSOZYME"/>
    <property type="match status" value="1"/>
</dbReference>
<evidence type="ECO:0000256" key="2">
    <source>
        <dbReference type="ARBA" id="ARBA00022801"/>
    </source>
</evidence>
<proteinExistence type="inferred from homology"/>
<keyword evidence="2" id="KW-0378">Hydrolase</keyword>
<dbReference type="InterPro" id="IPR017853">
    <property type="entry name" value="GH"/>
</dbReference>
<reference evidence="5 6" key="1">
    <citation type="submission" date="2023-10" db="EMBL/GenBank/DDBJ databases">
        <authorList>
            <person name="Botero Cardona J."/>
        </authorList>
    </citation>
    <scope>NUCLEOTIDE SEQUENCE [LARGE SCALE GENOMIC DNA]</scope>
    <source>
        <strain evidence="5 6">R-55214</strain>
    </source>
</reference>
<organism evidence="5 6">
    <name type="scientific">Fructobacillus evanidus</name>
    <dbReference type="NCBI Taxonomy" id="3064281"/>
    <lineage>
        <taxon>Bacteria</taxon>
        <taxon>Bacillati</taxon>
        <taxon>Bacillota</taxon>
        <taxon>Bacilli</taxon>
        <taxon>Lactobacillales</taxon>
        <taxon>Lactobacillaceae</taxon>
        <taxon>Fructobacillus</taxon>
    </lineage>
</organism>
<protein>
    <submittedName>
        <fullName evidence="5">GH25 family (Acm)</fullName>
    </submittedName>
</protein>
<dbReference type="PANTHER" id="PTHR34135">
    <property type="entry name" value="LYSOZYME"/>
    <property type="match status" value="1"/>
</dbReference>
<evidence type="ECO:0000256" key="3">
    <source>
        <dbReference type="ARBA" id="ARBA00023295"/>
    </source>
</evidence>
<evidence type="ECO:0000259" key="4">
    <source>
        <dbReference type="Pfam" id="PF16775"/>
    </source>
</evidence>
<dbReference type="Pfam" id="PF16775">
    <property type="entry name" value="ZoocinA_TRD"/>
    <property type="match status" value="1"/>
</dbReference>
<evidence type="ECO:0000256" key="1">
    <source>
        <dbReference type="ARBA" id="ARBA00010646"/>
    </source>
</evidence>
<dbReference type="SMART" id="SM00641">
    <property type="entry name" value="Glyco_25"/>
    <property type="match status" value="1"/>
</dbReference>
<dbReference type="Gene3D" id="3.20.20.80">
    <property type="entry name" value="Glycosidases"/>
    <property type="match status" value="1"/>
</dbReference>
<name>A0ABM9MZL3_9LACO</name>
<evidence type="ECO:0000313" key="6">
    <source>
        <dbReference type="Proteomes" id="UP001314166"/>
    </source>
</evidence>
<dbReference type="PROSITE" id="PS51904">
    <property type="entry name" value="GLYCOSYL_HYDROL_F25_2"/>
    <property type="match status" value="1"/>
</dbReference>
<dbReference type="InterPro" id="IPR031898">
    <property type="entry name" value="ZoocinA_TRD"/>
</dbReference>
<dbReference type="Proteomes" id="UP001314166">
    <property type="component" value="Unassembled WGS sequence"/>
</dbReference>
<accession>A0ABM9MZL3</accession>
<dbReference type="InterPro" id="IPR018077">
    <property type="entry name" value="Glyco_hydro_fam25_subgr"/>
</dbReference>
<comment type="caution">
    <text evidence="5">The sequence shown here is derived from an EMBL/GenBank/DDBJ whole genome shotgun (WGS) entry which is preliminary data.</text>
</comment>
<dbReference type="Gene3D" id="2.40.50.670">
    <property type="match status" value="1"/>
</dbReference>
<comment type="similarity">
    <text evidence="1">Belongs to the glycosyl hydrolase 25 family.</text>
</comment>
<dbReference type="SUPFAM" id="SSF51445">
    <property type="entry name" value="(Trans)glycosidases"/>
    <property type="match status" value="1"/>
</dbReference>
<dbReference type="EMBL" id="CAUZMB010000009">
    <property type="protein sequence ID" value="CAK1251311.1"/>
    <property type="molecule type" value="Genomic_DNA"/>
</dbReference>
<sequence length="338" mass="37191">MLNFADISSVQGTNLSGILSANDGVIVKATEGNYYVNPQFSNQAGQVTSAGKLLGIYHFINGGVPAETQAQYLLDNIGDYANRSDVPLILDFENNGATNADGSPQYPHLTGTEIKPFADYIKAKTGKTIMLYVGQSDVKNYNLQNIGLPMWVAGYPLNDGSGYTQELQEWADSHYFSGFKDKMSMWQYTSTPYDKSVFYADESAWKGLSQGGQVATTQPVVQKTSIQKFKEGGDRFALRGSFTCNTCQRVNGIYQVMDDDLCADPFSWTDNGIPTGLLNDLSDPSGRTFEDGVQVQFKPQYQTGTIDRYSVNANAVGIDFLDGNGLIWFDADKFWNHA</sequence>
<dbReference type="Pfam" id="PF01183">
    <property type="entry name" value="Glyco_hydro_25"/>
    <property type="match status" value="1"/>
</dbReference>
<gene>
    <name evidence="5" type="ORF">R55214_HHFBAMCI_01326</name>
</gene>